<proteinExistence type="predicted"/>
<sequence>MSSSLDKLSSYLEDSQCKEVARYFNDEKFELLRRKGVFPYNYVTSMQKLNTPTLPSKHDFYDVISDSAISDEDYCRAGRAWNIFGCAKAYCIQMGKKTVKTAKGVKKYVIDKKLSVADYVDVVEDSGTIMRTMYIFRSELHTMYTELRNKVALSPKDDKRYILPDKFHTLAWGNFRIVGFMQEENLRNLISEISNLQQTM</sequence>
<dbReference type="PANTHER" id="PTHR31511">
    <property type="entry name" value="PROTEIN CBG23764"/>
    <property type="match status" value="1"/>
</dbReference>
<name>A0AAW1HV76_POPJA</name>
<comment type="caution">
    <text evidence="1">The sequence shown here is derived from an EMBL/GenBank/DDBJ whole genome shotgun (WGS) entry which is preliminary data.</text>
</comment>
<dbReference type="Proteomes" id="UP001458880">
    <property type="component" value="Unassembled WGS sequence"/>
</dbReference>
<reference evidence="1 2" key="1">
    <citation type="journal article" date="2024" name="BMC Genomics">
        <title>De novo assembly and annotation of Popillia japonica's genome with initial clues to its potential as an invasive pest.</title>
        <authorList>
            <person name="Cucini C."/>
            <person name="Boschi S."/>
            <person name="Funari R."/>
            <person name="Cardaioli E."/>
            <person name="Iannotti N."/>
            <person name="Marturano G."/>
            <person name="Paoli F."/>
            <person name="Bruttini M."/>
            <person name="Carapelli A."/>
            <person name="Frati F."/>
            <person name="Nardi F."/>
        </authorList>
    </citation>
    <scope>NUCLEOTIDE SEQUENCE [LARGE SCALE GENOMIC DNA]</scope>
    <source>
        <strain evidence="1">DMR45628</strain>
    </source>
</reference>
<dbReference type="AlphaFoldDB" id="A0AAW1HV76"/>
<dbReference type="PANTHER" id="PTHR31511:SF12">
    <property type="entry name" value="RHO TERMINATION FACTOR N-TERMINAL DOMAIN-CONTAINING PROTEIN"/>
    <property type="match status" value="1"/>
</dbReference>
<accession>A0AAW1HV76</accession>
<organism evidence="1 2">
    <name type="scientific">Popillia japonica</name>
    <name type="common">Japanese beetle</name>
    <dbReference type="NCBI Taxonomy" id="7064"/>
    <lineage>
        <taxon>Eukaryota</taxon>
        <taxon>Metazoa</taxon>
        <taxon>Ecdysozoa</taxon>
        <taxon>Arthropoda</taxon>
        <taxon>Hexapoda</taxon>
        <taxon>Insecta</taxon>
        <taxon>Pterygota</taxon>
        <taxon>Neoptera</taxon>
        <taxon>Endopterygota</taxon>
        <taxon>Coleoptera</taxon>
        <taxon>Polyphaga</taxon>
        <taxon>Scarabaeiformia</taxon>
        <taxon>Scarabaeidae</taxon>
        <taxon>Rutelinae</taxon>
        <taxon>Popillia</taxon>
    </lineage>
</organism>
<evidence type="ECO:0000313" key="2">
    <source>
        <dbReference type="Proteomes" id="UP001458880"/>
    </source>
</evidence>
<keyword evidence="2" id="KW-1185">Reference proteome</keyword>
<protein>
    <submittedName>
        <fullName evidence="1">Uncharacterized protein</fullName>
    </submittedName>
</protein>
<gene>
    <name evidence="1" type="ORF">QE152_g39028</name>
</gene>
<evidence type="ECO:0000313" key="1">
    <source>
        <dbReference type="EMBL" id="KAK9680518.1"/>
    </source>
</evidence>
<dbReference type="EMBL" id="JASPKY010000888">
    <property type="protein sequence ID" value="KAK9680518.1"/>
    <property type="molecule type" value="Genomic_DNA"/>
</dbReference>